<dbReference type="OrthoDB" id="10061326at2759"/>
<dbReference type="GeneID" id="109083539"/>
<protein>
    <submittedName>
        <fullName evidence="1">Uncharacterized protein LOC109083539</fullName>
    </submittedName>
</protein>
<gene>
    <name evidence="1" type="primary">LOC109083539</name>
</gene>
<dbReference type="Proteomes" id="UP001155660">
    <property type="component" value="Chromosome A4"/>
</dbReference>
<sequence>MLVQEMHAMDEEKYHQNFRMSAAKFNFLARRIGERIQHKRTHIALISVAERLAMVLCYLSSGCSQVGVAASYRLASCTILKIIPEVCTAIWDTLQLEFVPFPSQTQWMDIAHDFCRDWNFPMCLGAINRKHVTIKAPQNAGNDYFNFKGSHSDVLMAACDAHYRFTMVDVNTMEASSRKVYIRVQANQWHSGAATTSHPARHGCHQPACFCCRCSFPTAPKSHAPIPRLQPHDSTASIQLLTFPGPKDHRKHIRHYGIPMEDF</sequence>
<name>A0A9Q9V9Q9_CYPCA</name>
<dbReference type="RefSeq" id="XP_018953871.1">
    <property type="nucleotide sequence ID" value="XM_019098326.2"/>
</dbReference>
<accession>A0A9Q9V9Q9</accession>
<reference evidence="1" key="1">
    <citation type="submission" date="2025-08" db="UniProtKB">
        <authorList>
            <consortium name="RefSeq"/>
        </authorList>
    </citation>
    <scope>IDENTIFICATION</scope>
    <source>
        <tissue evidence="1">Muscle</tissue>
    </source>
</reference>
<dbReference type="KEGG" id="ccar:109083539"/>
<evidence type="ECO:0000313" key="1">
    <source>
        <dbReference type="RefSeq" id="XP_018953871.1"/>
    </source>
</evidence>
<dbReference type="AlphaFoldDB" id="A0A9Q9V9Q9"/>
<organism evidence="1">
    <name type="scientific">Cyprinus carpio</name>
    <name type="common">Common carp</name>
    <dbReference type="NCBI Taxonomy" id="7962"/>
    <lineage>
        <taxon>Eukaryota</taxon>
        <taxon>Metazoa</taxon>
        <taxon>Chordata</taxon>
        <taxon>Craniata</taxon>
        <taxon>Vertebrata</taxon>
        <taxon>Euteleostomi</taxon>
        <taxon>Actinopterygii</taxon>
        <taxon>Neopterygii</taxon>
        <taxon>Teleostei</taxon>
        <taxon>Ostariophysi</taxon>
        <taxon>Cypriniformes</taxon>
        <taxon>Cyprinidae</taxon>
        <taxon>Cyprininae</taxon>
        <taxon>Cyprinus</taxon>
    </lineage>
</organism>
<proteinExistence type="predicted"/>